<dbReference type="CDD" id="cd02035">
    <property type="entry name" value="ArsA"/>
    <property type="match status" value="1"/>
</dbReference>
<protein>
    <recommendedName>
        <fullName evidence="8">ATPase ASNA1 homolog</fullName>
        <ecNumber evidence="8">3.6.-.-</ecNumber>
    </recommendedName>
    <alternativeName>
        <fullName evidence="8">Arsenical pump-driving ATPase homolog</fullName>
    </alternativeName>
    <alternativeName>
        <fullName evidence="8">Arsenite-stimulated ATPase</fullName>
    </alternativeName>
</protein>
<dbReference type="Proteomes" id="UP000011083">
    <property type="component" value="Unassembled WGS sequence"/>
</dbReference>
<evidence type="ECO:0000256" key="8">
    <source>
        <dbReference type="HAMAP-Rule" id="MF_03112"/>
    </source>
</evidence>
<feature type="binding site" evidence="8">
    <location>
        <begin position="31"/>
        <end position="38"/>
    </location>
    <ligand>
        <name>ATP</name>
        <dbReference type="ChEBI" id="CHEBI:30616"/>
    </ligand>
</feature>
<comment type="function">
    <text evidence="8">ATPase required for the post-translational delivery of tail-anchored (TA) proteins to the endoplasmic reticulum. Recognizes and selectively binds the transmembrane domain of TA proteins in the cytosol. This complex then targets to the endoplasmic reticulum by membrane-bound receptors, where the tail-anchored protein is released for insertion. This process is regulated by ATP binding and hydrolysis. ATP binding drives the homodimer towards the closed dimer state, facilitating recognition of newly synthesized TA membrane proteins. ATP hydrolysis is required for insertion. Subsequently, the homodimer reverts towards the open dimer state, lowering its affinity for the membrane-bound receptor, and returning it to the cytosol to initiate a new round of targeting.</text>
</comment>
<dbReference type="GO" id="GO:0046872">
    <property type="term" value="F:metal ion binding"/>
    <property type="evidence" value="ECO:0007669"/>
    <property type="project" value="UniProtKB-KW"/>
</dbReference>
<dbReference type="SUPFAM" id="SSF52540">
    <property type="entry name" value="P-loop containing nucleoside triphosphate hydrolases"/>
    <property type="match status" value="1"/>
</dbReference>
<dbReference type="GO" id="GO:0016887">
    <property type="term" value="F:ATP hydrolysis activity"/>
    <property type="evidence" value="ECO:0007669"/>
    <property type="project" value="InterPro"/>
</dbReference>
<dbReference type="InterPro" id="IPR016300">
    <property type="entry name" value="ATPase_ArsA/GET3"/>
</dbReference>
<gene>
    <name evidence="10" type="ORF">ACA1_290910</name>
</gene>
<dbReference type="NCBIfam" id="TIGR00345">
    <property type="entry name" value="GET3_arsA_TRC40"/>
    <property type="match status" value="1"/>
</dbReference>
<organism evidence="10 11">
    <name type="scientific">Acanthamoeba castellanii (strain ATCC 30010 / Neff)</name>
    <dbReference type="NCBI Taxonomy" id="1257118"/>
    <lineage>
        <taxon>Eukaryota</taxon>
        <taxon>Amoebozoa</taxon>
        <taxon>Discosea</taxon>
        <taxon>Longamoebia</taxon>
        <taxon>Centramoebida</taxon>
        <taxon>Acanthamoebidae</taxon>
        <taxon>Acanthamoeba</taxon>
    </lineage>
</organism>
<dbReference type="STRING" id="1257118.L8HKV9"/>
<dbReference type="Gene3D" id="3.40.50.300">
    <property type="entry name" value="P-loop containing nucleotide triphosphate hydrolases"/>
    <property type="match status" value="1"/>
</dbReference>
<dbReference type="Pfam" id="PF02374">
    <property type="entry name" value="ArsA_ATPase"/>
    <property type="match status" value="1"/>
</dbReference>
<dbReference type="OMA" id="MDAPYEF"/>
<dbReference type="EC" id="3.6.-.-" evidence="8"/>
<dbReference type="InterPro" id="IPR027542">
    <property type="entry name" value="ATPase_ArsA/GET3_euk"/>
</dbReference>
<keyword evidence="6 8" id="KW-0256">Endoplasmic reticulum</keyword>
<feature type="active site" evidence="8">
    <location>
        <position position="60"/>
    </location>
</feature>
<keyword evidence="7 8" id="KW-0067">ATP-binding</keyword>
<feature type="binding site" evidence="8">
    <location>
        <position position="261"/>
    </location>
    <ligand>
        <name>ATP</name>
        <dbReference type="ChEBI" id="CHEBI:30616"/>
    </ligand>
</feature>
<keyword evidence="2 8" id="KW-0813">Transport</keyword>
<dbReference type="GO" id="GO:0043529">
    <property type="term" value="C:GET complex"/>
    <property type="evidence" value="ECO:0007669"/>
    <property type="project" value="TreeGrafter"/>
</dbReference>
<comment type="subcellular location">
    <subcellularLocation>
        <location evidence="8">Cytoplasm</location>
    </subcellularLocation>
    <subcellularLocation>
        <location evidence="8">Endoplasmic reticulum</location>
    </subcellularLocation>
</comment>
<evidence type="ECO:0000313" key="11">
    <source>
        <dbReference type="Proteomes" id="UP000011083"/>
    </source>
</evidence>
<sequence length="330" mass="36689">MEQEEDVLDLEPNLKNLIEKESLKWIFVGGKGGVGKTTTSCSVAIQLAKVRPNVLIISTDPAHNLSDAFGQKFTAEPTKVNGFDNLFAMEVDPRVEPEEVEGLLGVSGMPGGAGIIQELTGSLPGIDEAMSFAEVMKLVQTMEFSVIVFDTAPTGHTLRLLSFPTLLEKGIGKLVQLKSRFGPLFSSMTSMLGLPEGEDAITGKMESTRKIVEQVNTQFKDPDMTTFVCVCIPEFLSLYETERLVQELNKFEIDTQNIVINQVLFPENRDCGLCTARSRMQKKYIDQMYDLYEDFHLVKVPLQKEEIRGIPALTNFSEMLLNPFTPPTPQ</sequence>
<dbReference type="KEGG" id="acan:ACA1_290910"/>
<keyword evidence="4 8" id="KW-0547">Nucleotide-binding</keyword>
<dbReference type="AlphaFoldDB" id="L8HKV9"/>
<dbReference type="GO" id="GO:0005524">
    <property type="term" value="F:ATP binding"/>
    <property type="evidence" value="ECO:0007669"/>
    <property type="project" value="UniProtKB-UniRule"/>
</dbReference>
<dbReference type="OrthoDB" id="1770at2759"/>
<dbReference type="FunFam" id="3.40.50.300:FF:000235">
    <property type="entry name" value="ATPase ASNA1"/>
    <property type="match status" value="1"/>
</dbReference>
<evidence type="ECO:0000256" key="6">
    <source>
        <dbReference type="ARBA" id="ARBA00022824"/>
    </source>
</evidence>
<evidence type="ECO:0000256" key="4">
    <source>
        <dbReference type="ARBA" id="ARBA00022741"/>
    </source>
</evidence>
<evidence type="ECO:0000313" key="10">
    <source>
        <dbReference type="EMBL" id="ELR25313.1"/>
    </source>
</evidence>
<keyword evidence="11" id="KW-1185">Reference proteome</keyword>
<feature type="binding site" evidence="8">
    <location>
        <position position="271"/>
    </location>
    <ligand>
        <name>Zn(2+)</name>
        <dbReference type="ChEBI" id="CHEBI:29105"/>
        <note>ligand shared between dimeric partners</note>
    </ligand>
</feature>
<reference evidence="10 11" key="1">
    <citation type="journal article" date="2013" name="Genome Biol.">
        <title>Genome of Acanthamoeba castellanii highlights extensive lateral gene transfer and early evolution of tyrosine kinase signaling.</title>
        <authorList>
            <person name="Clarke M."/>
            <person name="Lohan A.J."/>
            <person name="Liu B."/>
            <person name="Lagkouvardos I."/>
            <person name="Roy S."/>
            <person name="Zafar N."/>
            <person name="Bertelli C."/>
            <person name="Schilde C."/>
            <person name="Kianianmomeni A."/>
            <person name="Burglin T.R."/>
            <person name="Frech C."/>
            <person name="Turcotte B."/>
            <person name="Kopec K.O."/>
            <person name="Synnott J.M."/>
            <person name="Choo C."/>
            <person name="Paponov I."/>
            <person name="Finkler A."/>
            <person name="Soon Heng Tan C."/>
            <person name="Hutchins A.P."/>
            <person name="Weinmeier T."/>
            <person name="Rattei T."/>
            <person name="Chu J.S."/>
            <person name="Gimenez G."/>
            <person name="Irimia M."/>
            <person name="Rigden D.J."/>
            <person name="Fitzpatrick D.A."/>
            <person name="Lorenzo-Morales J."/>
            <person name="Bateman A."/>
            <person name="Chiu C.H."/>
            <person name="Tang P."/>
            <person name="Hegemann P."/>
            <person name="Fromm H."/>
            <person name="Raoult D."/>
            <person name="Greub G."/>
            <person name="Miranda-Saavedra D."/>
            <person name="Chen N."/>
            <person name="Nash P."/>
            <person name="Ginger M.L."/>
            <person name="Horn M."/>
            <person name="Schaap P."/>
            <person name="Caler L."/>
            <person name="Loftus B."/>
        </authorList>
    </citation>
    <scope>NUCLEOTIDE SEQUENCE [LARGE SCALE GENOMIC DNA]</scope>
    <source>
        <strain evidence="10 11">Neff</strain>
    </source>
</reference>
<dbReference type="PANTHER" id="PTHR10803">
    <property type="entry name" value="ARSENICAL PUMP-DRIVING ATPASE ARSENITE-TRANSLOCATING ATPASE"/>
    <property type="match status" value="1"/>
</dbReference>
<name>L8HKV9_ACACF</name>
<dbReference type="EMBL" id="KB007805">
    <property type="protein sequence ID" value="ELR25313.1"/>
    <property type="molecule type" value="Genomic_DNA"/>
</dbReference>
<feature type="binding site" evidence="8">
    <location>
        <position position="274"/>
    </location>
    <ligand>
        <name>Zn(2+)</name>
        <dbReference type="ChEBI" id="CHEBI:29105"/>
        <note>ligand shared between dimeric partners</note>
    </ligand>
</feature>
<keyword evidence="8" id="KW-0862">Zinc</keyword>
<dbReference type="PANTHER" id="PTHR10803:SF3">
    <property type="entry name" value="ATPASE GET3"/>
    <property type="match status" value="1"/>
</dbReference>
<dbReference type="HAMAP" id="MF_03112">
    <property type="entry name" value="Asna1_Get3"/>
    <property type="match status" value="1"/>
</dbReference>
<evidence type="ECO:0000256" key="1">
    <source>
        <dbReference type="ARBA" id="ARBA00011040"/>
    </source>
</evidence>
<evidence type="ECO:0000256" key="2">
    <source>
        <dbReference type="ARBA" id="ARBA00022448"/>
    </source>
</evidence>
<keyword evidence="3 8" id="KW-0963">Cytoplasm</keyword>
<comment type="subunit">
    <text evidence="8">Homodimer.</text>
</comment>
<evidence type="ECO:0000256" key="5">
    <source>
        <dbReference type="ARBA" id="ARBA00022801"/>
    </source>
</evidence>
<evidence type="ECO:0000256" key="3">
    <source>
        <dbReference type="ARBA" id="ARBA00022490"/>
    </source>
</evidence>
<dbReference type="RefSeq" id="XP_004368068.1">
    <property type="nucleotide sequence ID" value="XM_004368011.1"/>
</dbReference>
<proteinExistence type="inferred from homology"/>
<evidence type="ECO:0000256" key="7">
    <source>
        <dbReference type="ARBA" id="ARBA00022840"/>
    </source>
</evidence>
<dbReference type="InterPro" id="IPR027417">
    <property type="entry name" value="P-loop_NTPase"/>
</dbReference>
<keyword evidence="5 8" id="KW-0378">Hydrolase</keyword>
<dbReference type="VEuPathDB" id="AmoebaDB:ACA1_290910"/>
<feature type="binding site" evidence="8">
    <location>
        <position position="234"/>
    </location>
    <ligand>
        <name>ATP</name>
        <dbReference type="ChEBI" id="CHEBI:30616"/>
    </ligand>
</feature>
<comment type="similarity">
    <text evidence="1 8">Belongs to the arsA ATPase family.</text>
</comment>
<keyword evidence="8" id="KW-0479">Metal-binding</keyword>
<evidence type="ECO:0000259" key="9">
    <source>
        <dbReference type="Pfam" id="PF02374"/>
    </source>
</evidence>
<dbReference type="GO" id="GO:0071816">
    <property type="term" value="P:tail-anchored membrane protein insertion into ER membrane"/>
    <property type="evidence" value="ECO:0007669"/>
    <property type="project" value="TreeGrafter"/>
</dbReference>
<feature type="domain" description="ArsA/GET3 Anion-transporting ATPase-like" evidence="9">
    <location>
        <begin position="24"/>
        <end position="321"/>
    </location>
</feature>
<dbReference type="InterPro" id="IPR025723">
    <property type="entry name" value="ArsA/GET3_ATPase-like"/>
</dbReference>
<accession>L8HKV9</accession>
<dbReference type="GeneID" id="14926363"/>